<dbReference type="STRING" id="1293891.TMES_05790"/>
<evidence type="ECO:0000313" key="5">
    <source>
        <dbReference type="Proteomes" id="UP000193391"/>
    </source>
</evidence>
<evidence type="ECO:0000256" key="1">
    <source>
        <dbReference type="ARBA" id="ARBA00022679"/>
    </source>
</evidence>
<dbReference type="CDD" id="cd04301">
    <property type="entry name" value="NAT_SF"/>
    <property type="match status" value="1"/>
</dbReference>
<comment type="caution">
    <text evidence="4">The sequence shown here is derived from an EMBL/GenBank/DDBJ whole genome shotgun (WGS) entry which is preliminary data.</text>
</comment>
<dbReference type="Proteomes" id="UP000193391">
    <property type="component" value="Unassembled WGS sequence"/>
</dbReference>
<dbReference type="PROSITE" id="PS51186">
    <property type="entry name" value="GNAT"/>
    <property type="match status" value="1"/>
</dbReference>
<dbReference type="Pfam" id="PF00583">
    <property type="entry name" value="Acetyltransf_1"/>
    <property type="match status" value="1"/>
</dbReference>
<dbReference type="OrthoDB" id="9789603at2"/>
<dbReference type="AlphaFoldDB" id="A0A1Y2L2U9"/>
<dbReference type="EMBL" id="JFKA01000002">
    <property type="protein sequence ID" value="OSQ39534.1"/>
    <property type="molecule type" value="Genomic_DNA"/>
</dbReference>
<accession>A0A1Y2L2U9</accession>
<feature type="domain" description="N-acetyltransferase" evidence="3">
    <location>
        <begin position="6"/>
        <end position="163"/>
    </location>
</feature>
<protein>
    <recommendedName>
        <fullName evidence="3">N-acetyltransferase domain-containing protein</fullName>
    </recommendedName>
</protein>
<reference evidence="4 5" key="1">
    <citation type="submission" date="2014-03" db="EMBL/GenBank/DDBJ databases">
        <title>The draft genome sequence of Thalassospira mesophila JCM 18969.</title>
        <authorList>
            <person name="Lai Q."/>
            <person name="Shao Z."/>
        </authorList>
    </citation>
    <scope>NUCLEOTIDE SEQUENCE [LARGE SCALE GENOMIC DNA]</scope>
    <source>
        <strain evidence="4 5">JCM 18969</strain>
    </source>
</reference>
<dbReference type="GO" id="GO:0016747">
    <property type="term" value="F:acyltransferase activity, transferring groups other than amino-acyl groups"/>
    <property type="evidence" value="ECO:0007669"/>
    <property type="project" value="InterPro"/>
</dbReference>
<gene>
    <name evidence="4" type="ORF">TMES_05790</name>
</gene>
<evidence type="ECO:0000313" key="4">
    <source>
        <dbReference type="EMBL" id="OSQ39534.1"/>
    </source>
</evidence>
<dbReference type="SUPFAM" id="SSF55729">
    <property type="entry name" value="Acyl-CoA N-acyltransferases (Nat)"/>
    <property type="match status" value="1"/>
</dbReference>
<dbReference type="InterPro" id="IPR000182">
    <property type="entry name" value="GNAT_dom"/>
</dbReference>
<dbReference type="InterPro" id="IPR050832">
    <property type="entry name" value="Bact_Acetyltransf"/>
</dbReference>
<proteinExistence type="predicted"/>
<keyword evidence="1" id="KW-0808">Transferase</keyword>
<keyword evidence="2" id="KW-0012">Acyltransferase</keyword>
<keyword evidence="5" id="KW-1185">Reference proteome</keyword>
<dbReference type="InterPro" id="IPR016181">
    <property type="entry name" value="Acyl_CoA_acyltransferase"/>
</dbReference>
<dbReference type="RefSeq" id="WP_085580402.1">
    <property type="nucleotide sequence ID" value="NZ_JFKA01000002.1"/>
</dbReference>
<dbReference type="Gene3D" id="3.40.630.30">
    <property type="match status" value="1"/>
</dbReference>
<evidence type="ECO:0000259" key="3">
    <source>
        <dbReference type="PROSITE" id="PS51186"/>
    </source>
</evidence>
<evidence type="ECO:0000256" key="2">
    <source>
        <dbReference type="ARBA" id="ARBA00023315"/>
    </source>
</evidence>
<organism evidence="4 5">
    <name type="scientific">Thalassospira mesophila</name>
    <dbReference type="NCBI Taxonomy" id="1293891"/>
    <lineage>
        <taxon>Bacteria</taxon>
        <taxon>Pseudomonadati</taxon>
        <taxon>Pseudomonadota</taxon>
        <taxon>Alphaproteobacteria</taxon>
        <taxon>Rhodospirillales</taxon>
        <taxon>Thalassospiraceae</taxon>
        <taxon>Thalassospira</taxon>
    </lineage>
</organism>
<sequence length="173" mass="19116">MSTNLRIVPLLTPDIAVFDRLIAILKAAFAFQDGIVNPPSSVTRVDVAELQWRFERDTVLVACDVENDTAIIAQIWIEQTDHDAYLYKMSVDPAYHGQGIGRAMIDAALDHIAQKGAVSRARLHVRKELAGNVTFFQRCGFAINGEGTHPGFSTPTYWVMTRDVAAQETLSIA</sequence>
<name>A0A1Y2L2U9_9PROT</name>
<dbReference type="PANTHER" id="PTHR43877">
    <property type="entry name" value="AMINOALKYLPHOSPHONATE N-ACETYLTRANSFERASE-RELATED-RELATED"/>
    <property type="match status" value="1"/>
</dbReference>